<dbReference type="Pfam" id="PF07068">
    <property type="entry name" value="Gp23"/>
    <property type="match status" value="1"/>
</dbReference>
<dbReference type="EMBL" id="HM452126">
    <property type="protein sequence ID" value="ADM79863.1"/>
    <property type="molecule type" value="Genomic_DNA"/>
</dbReference>
<dbReference type="GO" id="GO:0019028">
    <property type="term" value="C:viral capsid"/>
    <property type="evidence" value="ECO:0007669"/>
    <property type="project" value="UniProtKB-KW"/>
</dbReference>
<gene>
    <name evidence="5" type="ORF">phiAS5_ORF0020</name>
</gene>
<keyword evidence="2" id="KW-0167">Capsid protein</keyword>
<protein>
    <submittedName>
        <fullName evidence="5">Head vertex protein</fullName>
    </submittedName>
</protein>
<evidence type="ECO:0000313" key="5">
    <source>
        <dbReference type="EMBL" id="ADM79863.1"/>
    </source>
</evidence>
<organism evidence="5 6">
    <name type="scientific">Aeromonas phage phiAS5</name>
    <dbReference type="NCBI Taxonomy" id="879630"/>
    <lineage>
        <taxon>Viruses</taxon>
        <taxon>Duplodnaviria</taxon>
        <taxon>Heunggongvirae</taxon>
        <taxon>Uroviricota</taxon>
        <taxon>Caudoviricetes</taxon>
        <taxon>Pantevenvirales</taxon>
        <taxon>Straboviridae</taxon>
        <taxon>Chrysonvirus</taxon>
        <taxon>Chrysonvirus as5</taxon>
    </lineage>
</organism>
<evidence type="ECO:0000313" key="6">
    <source>
        <dbReference type="Proteomes" id="UP000002236"/>
    </source>
</evidence>
<keyword evidence="4" id="KW-0426">Late protein</keyword>
<dbReference type="Proteomes" id="UP000002236">
    <property type="component" value="Segment"/>
</dbReference>
<dbReference type="KEGG" id="vg:9861427"/>
<keyword evidence="3" id="KW-0946">Virion</keyword>
<evidence type="ECO:0000256" key="1">
    <source>
        <dbReference type="ARBA" id="ARBA00004328"/>
    </source>
</evidence>
<dbReference type="GeneID" id="9861427"/>
<sequence>MLKDLIAESSGSSGIDAGRPSLVALTRKTQDLIYKDLVCVQPTKHPMATVYGMRLDYVAKDGSVFDIQLDHRTHGGKFKIGYTGLASPATNNVVGDQFQYNSYAFEVIKAGDYVTGYTTEEDYHRSMLRGDLRLLSDGIDYATEQDGQEIVPETQFVLNRWSALVRSRKMKCPITIELVQDMERDGLNADNTIEDLLATSIATEINSDIISKLMCVSTKEPELSLVNYETTYYQGRELITRACIMASEIEWYSAFEATYCLVSYKVYGIILASGQVDERGYIKGTKMKLMMDSNAIVDYMMVGTKVDGGENSMDNASGVFYSPYQEGDEAGTFLVTSEPGALQPVVGVISRYALSCFPDYADVAKSAKPSGEDWQKVANKSIFVRLTPVVVE</sequence>
<evidence type="ECO:0000256" key="2">
    <source>
        <dbReference type="ARBA" id="ARBA00022561"/>
    </source>
</evidence>
<dbReference type="RefSeq" id="YP_003969309.1">
    <property type="nucleotide sequence ID" value="NC_014636.1"/>
</dbReference>
<dbReference type="InterPro" id="IPR010762">
    <property type="entry name" value="Gp23/Gp24_T4-like"/>
</dbReference>
<dbReference type="Gene3D" id="3.30.2320.40">
    <property type="match status" value="1"/>
</dbReference>
<name>E1A2B7_9CAUD</name>
<accession>E1A2B7</accession>
<dbReference type="OrthoDB" id="2627at10239"/>
<reference evidence="5 6" key="1">
    <citation type="journal article" date="2012" name="Vet. Microbiol.">
        <title>Complete genome sequence and characterization of a broad-host range T4-like bacteriophage phiAS5 infecting Aeromonas salmonicida subsp. salmonicida.</title>
        <authorList>
            <person name="Kim J.H."/>
            <person name="Son J.S."/>
            <person name="Choi Y.J."/>
            <person name="Choresca C.H.Jr."/>
            <person name="Shin S.P."/>
            <person name="Han J.E."/>
            <person name="Jun J.W."/>
            <person name="Park S.C."/>
        </authorList>
    </citation>
    <scope>NUCLEOTIDE SEQUENCE [LARGE SCALE GENOMIC DNA]</scope>
</reference>
<evidence type="ECO:0000256" key="3">
    <source>
        <dbReference type="ARBA" id="ARBA00022844"/>
    </source>
</evidence>
<proteinExistence type="predicted"/>
<keyword evidence="6" id="KW-1185">Reference proteome</keyword>
<comment type="subcellular location">
    <subcellularLocation>
        <location evidence="1">Virion</location>
    </subcellularLocation>
</comment>
<evidence type="ECO:0000256" key="4">
    <source>
        <dbReference type="ARBA" id="ARBA00022921"/>
    </source>
</evidence>